<name>A0ABD0SEI2_LOXSC</name>
<dbReference type="InterPro" id="IPR012337">
    <property type="entry name" value="RNaseH-like_sf"/>
</dbReference>
<organism evidence="3 4">
    <name type="scientific">Loxostege sticticalis</name>
    <name type="common">Beet webworm moth</name>
    <dbReference type="NCBI Taxonomy" id="481309"/>
    <lineage>
        <taxon>Eukaryota</taxon>
        <taxon>Metazoa</taxon>
        <taxon>Ecdysozoa</taxon>
        <taxon>Arthropoda</taxon>
        <taxon>Hexapoda</taxon>
        <taxon>Insecta</taxon>
        <taxon>Pterygota</taxon>
        <taxon>Neoptera</taxon>
        <taxon>Endopterygota</taxon>
        <taxon>Lepidoptera</taxon>
        <taxon>Glossata</taxon>
        <taxon>Ditrysia</taxon>
        <taxon>Pyraloidea</taxon>
        <taxon>Crambidae</taxon>
        <taxon>Pyraustinae</taxon>
        <taxon>Loxostege</taxon>
    </lineage>
</organism>
<protein>
    <recommendedName>
        <fullName evidence="2">3'-5' exonuclease domain-containing protein</fullName>
    </recommendedName>
</protein>
<feature type="region of interest" description="Disordered" evidence="1">
    <location>
        <begin position="672"/>
        <end position="713"/>
    </location>
</feature>
<dbReference type="InterPro" id="IPR056589">
    <property type="entry name" value="WH_Egal-1"/>
</dbReference>
<dbReference type="EMBL" id="JBEDNZ010000022">
    <property type="protein sequence ID" value="KAL0818067.1"/>
    <property type="molecule type" value="Genomic_DNA"/>
</dbReference>
<dbReference type="SUPFAM" id="SSF53098">
    <property type="entry name" value="Ribonuclease H-like"/>
    <property type="match status" value="1"/>
</dbReference>
<dbReference type="InterPro" id="IPR002562">
    <property type="entry name" value="3'-5'_exonuclease_dom"/>
</dbReference>
<dbReference type="Pfam" id="PF23713">
    <property type="entry name" value="WHD_Egal"/>
    <property type="match status" value="3"/>
</dbReference>
<dbReference type="PANTHER" id="PTHR46814">
    <property type="entry name" value="EGALITARIAN, ISOFORM B"/>
    <property type="match status" value="1"/>
</dbReference>
<accession>A0ABD0SEI2</accession>
<dbReference type="Gene3D" id="3.30.420.10">
    <property type="entry name" value="Ribonuclease H-like superfamily/Ribonuclease H"/>
    <property type="match status" value="1"/>
</dbReference>
<gene>
    <name evidence="3" type="ORF">ABMA28_008603</name>
</gene>
<dbReference type="AlphaFoldDB" id="A0ABD0SEI2"/>
<comment type="caution">
    <text evidence="3">The sequence shown here is derived from an EMBL/GenBank/DDBJ whole genome shotgun (WGS) entry which is preliminary data.</text>
</comment>
<evidence type="ECO:0000313" key="3">
    <source>
        <dbReference type="EMBL" id="KAL0818067.1"/>
    </source>
</evidence>
<dbReference type="Proteomes" id="UP001549921">
    <property type="component" value="Unassembled WGS sequence"/>
</dbReference>
<dbReference type="SMART" id="SM00474">
    <property type="entry name" value="35EXOc"/>
    <property type="match status" value="1"/>
</dbReference>
<feature type="region of interest" description="Disordered" evidence="1">
    <location>
        <begin position="285"/>
        <end position="309"/>
    </location>
</feature>
<proteinExistence type="predicted"/>
<evidence type="ECO:0000259" key="2">
    <source>
        <dbReference type="SMART" id="SM00474"/>
    </source>
</evidence>
<evidence type="ECO:0000256" key="1">
    <source>
        <dbReference type="SAM" id="MobiDB-lite"/>
    </source>
</evidence>
<evidence type="ECO:0000313" key="4">
    <source>
        <dbReference type="Proteomes" id="UP001549921"/>
    </source>
</evidence>
<feature type="domain" description="3'-5' exonuclease" evidence="2">
    <location>
        <begin position="389"/>
        <end position="584"/>
    </location>
</feature>
<dbReference type="PANTHER" id="PTHR46814:SF1">
    <property type="entry name" value="EGALITARIAN, ISOFORM B"/>
    <property type="match status" value="1"/>
</dbReference>
<dbReference type="CDD" id="cd06148">
    <property type="entry name" value="Egl_like_exo"/>
    <property type="match status" value="1"/>
</dbReference>
<dbReference type="InterPro" id="IPR036397">
    <property type="entry name" value="RNaseH_sf"/>
</dbReference>
<feature type="compositionally biased region" description="Polar residues" evidence="1">
    <location>
        <begin position="694"/>
        <end position="713"/>
    </location>
</feature>
<reference evidence="3 4" key="1">
    <citation type="submission" date="2024-06" db="EMBL/GenBank/DDBJ databases">
        <title>A chromosome-level genome assembly of beet webworm, Loxostege sticticalis.</title>
        <authorList>
            <person name="Zhang Y."/>
        </authorList>
    </citation>
    <scope>NUCLEOTIDE SEQUENCE [LARGE SCALE GENOMIC DNA]</scope>
    <source>
        <strain evidence="3">AQ028</strain>
        <tissue evidence="3">Male pupae</tissue>
    </source>
</reference>
<dbReference type="Pfam" id="PF01612">
    <property type="entry name" value="DNA_pol_A_exo1"/>
    <property type="match status" value="1"/>
</dbReference>
<sequence length="859" mass="96863">MESMEYELARNLTLLFFVERLLDKGEPRTLHDLSCQFGAKGFTKEMRQIAGGSQSGLKKFLAQYPALFNIDGDYVDINTFQKHTSGAGAGSNNDYIEEAKEYFASKMIQYGEGTEVPIKSLLGHRSQASPQVRHISGQRIKEFKEFLMKHPDTFQIIEDNVVLVSENHRRGNTHSNSEQFHNLPVANINTDTAQQLLDYVAQCIEAKGPVMVDQLFHLIVSRFPQEYWYQMFKSPADLSAFLKIFSDSFHVQSNLVTLISKPKIPVMYLNAKPKVKTDAPKPVIEEKPVSPAPPIVVSPTPSDTVDGTKSPANRILSPIESPRGPQANIANQTLKQRINSIVIKNLAENMVRDRVNNHLNARSEETNGTPSLRNNVMGEAWRQKVLQCTTVIANVRECAMLIESIMNPKRNAKSIVSFDCEGINLGLKGVLTLCQIATMNGEVYILDIMACPGMVIEGKIKELLESETVIKIIHDCRNDSVNLHNQFDIVLKNVFDTQAAHAVLQLQQQGVPVYKVKNLSLNALCELYNAPMNPMKEQLKNVYRRDQRYWARRPLTKDMIIYAASDVLSLVNPAIYAYMSSNIKPENQQLFEELSNEQVFMHIQPTEVKLRKRQRKINTEVGELKQKLAESTKNIVLSNREIRLLRYLELTEEEKEKLKGCHKISKKLEKLEAIGQEKDSDSEDDERENEMASLESNPSDPISSPHSTQPPSLTESMQMMDEILSDTSMDKVEKINRLEAILSAVAPLSGELEDKFSQTMEQTLPLLKNKDWSNLSQILNIGAGDTDTKNCCCRCHNNSTYNDGKCNDHHETKKSEVASQTLSTGDIVITRIHFREEDKANERVLDASPVGKRGIGNMS</sequence>